<dbReference type="Proteomes" id="UP000192478">
    <property type="component" value="Chromosome"/>
</dbReference>
<evidence type="ECO:0000313" key="3">
    <source>
        <dbReference type="Proteomes" id="UP000192478"/>
    </source>
</evidence>
<feature type="transmembrane region" description="Helical" evidence="1">
    <location>
        <begin position="33"/>
        <end position="56"/>
    </location>
</feature>
<evidence type="ECO:0000256" key="1">
    <source>
        <dbReference type="SAM" id="Phobius"/>
    </source>
</evidence>
<evidence type="ECO:0000313" key="2">
    <source>
        <dbReference type="EMBL" id="ARE88062.1"/>
    </source>
</evidence>
<keyword evidence="1" id="KW-0472">Membrane</keyword>
<reference evidence="2 3" key="1">
    <citation type="submission" date="2017-03" db="EMBL/GenBank/DDBJ databases">
        <title>Complete sequence of Clostridium formicaceticum DSM 92.</title>
        <authorList>
            <person name="Poehlein A."/>
            <person name="Karl M."/>
            <person name="Bengelsdorf F.R."/>
            <person name="Duerre P."/>
            <person name="Daniel R."/>
        </authorList>
    </citation>
    <scope>NUCLEOTIDE SEQUENCE [LARGE SCALE GENOMIC DNA]</scope>
    <source>
        <strain evidence="2 3">DSM 92</strain>
    </source>
</reference>
<sequence>MRDCLPDAFYFQARAYCVAAVQKVTLNDKDLKALYIELLGLFIFVAYIPFIAKLLFS</sequence>
<dbReference type="EMBL" id="CP020559">
    <property type="protein sequence ID" value="ARE88062.1"/>
    <property type="molecule type" value="Genomic_DNA"/>
</dbReference>
<organism evidence="2 3">
    <name type="scientific">Clostridium formicaceticum</name>
    <dbReference type="NCBI Taxonomy" id="1497"/>
    <lineage>
        <taxon>Bacteria</taxon>
        <taxon>Bacillati</taxon>
        <taxon>Bacillota</taxon>
        <taxon>Clostridia</taxon>
        <taxon>Eubacteriales</taxon>
        <taxon>Clostridiaceae</taxon>
        <taxon>Clostridium</taxon>
    </lineage>
</organism>
<name>A0AAC9WGK7_9CLOT</name>
<keyword evidence="1" id="KW-0812">Transmembrane</keyword>
<accession>A0AAC9WGK7</accession>
<protein>
    <submittedName>
        <fullName evidence="2">Uncharacterized protein</fullName>
    </submittedName>
</protein>
<gene>
    <name evidence="2" type="ORF">CLFO_24630</name>
</gene>
<proteinExistence type="predicted"/>
<keyword evidence="1" id="KW-1133">Transmembrane helix</keyword>
<dbReference type="AlphaFoldDB" id="A0AAC9WGK7"/>